<dbReference type="GO" id="GO:0051604">
    <property type="term" value="P:protein maturation"/>
    <property type="evidence" value="ECO:0007669"/>
    <property type="project" value="TreeGrafter"/>
</dbReference>
<dbReference type="Pfam" id="PF00586">
    <property type="entry name" value="AIRS"/>
    <property type="match status" value="1"/>
</dbReference>
<dbReference type="RefSeq" id="WP_179974722.1">
    <property type="nucleotide sequence ID" value="NZ_CP049075.1"/>
</dbReference>
<evidence type="ECO:0000313" key="5">
    <source>
        <dbReference type="Proteomes" id="UP000509414"/>
    </source>
</evidence>
<evidence type="ECO:0000259" key="2">
    <source>
        <dbReference type="Pfam" id="PF00586"/>
    </source>
</evidence>
<dbReference type="SUPFAM" id="SSF55326">
    <property type="entry name" value="PurM N-terminal domain-like"/>
    <property type="match status" value="1"/>
</dbReference>
<feature type="domain" description="PurM-like C-terminal" evidence="3">
    <location>
        <begin position="165"/>
        <end position="306"/>
    </location>
</feature>
<sequence length="340" mass="36803">MKTDKIMLACGGGGEEMNELINDVIFKIFDNEILRRGDDSAVLDFAEFLPNFKNLAFSTDSFVVSPLIFEGGDIGKLAVCGTINDLAMVGARALYLSCALIIEEGFSLSKLKKILESMKNTAEDAGVKIICGDTKVVPKGACDGLFINTSGIALTKHKARLSRLKAGAKILLSGDIGAHGATLMASRHNMQSKLKSDCKCLHNIVFELLDAKIDVLCMRDATRGGLSAVLNEWVNASNKSIKIYESKIAVSDEVMGICELLGFEAYELANEGTFILALDEKDESKALEILKKHNQHAACIGQILNENPVLKNKACVILENAYGASRFLQAPKGELLPRIC</sequence>
<dbReference type="InterPro" id="IPR011854">
    <property type="entry name" value="HypE"/>
</dbReference>
<evidence type="ECO:0000313" key="4">
    <source>
        <dbReference type="EMBL" id="QLI05513.1"/>
    </source>
</evidence>
<comment type="similarity">
    <text evidence="1">Belongs to the HypE family.</text>
</comment>
<dbReference type="PANTHER" id="PTHR30303">
    <property type="entry name" value="HYDROGENASE ISOENZYMES FORMATION PROTEIN HYPE"/>
    <property type="match status" value="1"/>
</dbReference>
<dbReference type="InterPro" id="IPR036921">
    <property type="entry name" value="PurM-like_N_sf"/>
</dbReference>
<dbReference type="PANTHER" id="PTHR30303:SF0">
    <property type="entry name" value="CARBAMOYL DEHYDRATASE HYPE"/>
    <property type="match status" value="1"/>
</dbReference>
<dbReference type="Proteomes" id="UP000509414">
    <property type="component" value="Chromosome"/>
</dbReference>
<dbReference type="Pfam" id="PF02769">
    <property type="entry name" value="AIRS_C"/>
    <property type="match status" value="1"/>
</dbReference>
<dbReference type="CDD" id="cd02197">
    <property type="entry name" value="HypE"/>
    <property type="match status" value="1"/>
</dbReference>
<dbReference type="NCBIfam" id="TIGR02124">
    <property type="entry name" value="hypE"/>
    <property type="match status" value="1"/>
</dbReference>
<dbReference type="SUPFAM" id="SSF56042">
    <property type="entry name" value="PurM C-terminal domain-like"/>
    <property type="match status" value="1"/>
</dbReference>
<dbReference type="KEGG" id="cinf:CINF_1008"/>
<evidence type="ECO:0000256" key="1">
    <source>
        <dbReference type="ARBA" id="ARBA00006243"/>
    </source>
</evidence>
<feature type="domain" description="PurM-like N-terminal" evidence="2">
    <location>
        <begin position="37"/>
        <end position="153"/>
    </location>
</feature>
<keyword evidence="5" id="KW-1185">Reference proteome</keyword>
<proteinExistence type="inferred from homology"/>
<dbReference type="Gene3D" id="3.90.650.10">
    <property type="entry name" value="PurM-like C-terminal domain"/>
    <property type="match status" value="1"/>
</dbReference>
<name>A0A7H9CHB1_9BACT</name>
<organism evidence="4 5">
    <name type="scientific">Candidatus Campylobacter infans</name>
    <dbReference type="NCBI Taxonomy" id="2561898"/>
    <lineage>
        <taxon>Bacteria</taxon>
        <taxon>Pseudomonadati</taxon>
        <taxon>Campylobacterota</taxon>
        <taxon>Epsilonproteobacteria</taxon>
        <taxon>Campylobacterales</taxon>
        <taxon>Campylobacteraceae</taxon>
        <taxon>Campylobacter</taxon>
    </lineage>
</organism>
<dbReference type="InterPro" id="IPR036676">
    <property type="entry name" value="PurM-like_C_sf"/>
</dbReference>
<gene>
    <name evidence="4" type="primary">hypE</name>
    <name evidence="4" type="ORF">CINF_1008</name>
</gene>
<accession>A0A7H9CHB1</accession>
<dbReference type="PIRSF" id="PIRSF005644">
    <property type="entry name" value="Hdrgns_mtr_HypE"/>
    <property type="match status" value="1"/>
</dbReference>
<dbReference type="InterPro" id="IPR016188">
    <property type="entry name" value="PurM-like_N"/>
</dbReference>
<dbReference type="AlphaFoldDB" id="A0A7H9CHB1"/>
<reference evidence="4 5" key="1">
    <citation type="submission" date="2020-02" db="EMBL/GenBank/DDBJ databases">
        <title>Complete genome sequence of the novel Campylobacter species Candidatus Campylobacter infans.</title>
        <authorList>
            <person name="Duim B."/>
            <person name="Zomer A."/>
            <person name="van der Graaf L."/>
            <person name="Wagenaar J."/>
        </authorList>
    </citation>
    <scope>NUCLEOTIDE SEQUENCE [LARGE SCALE GENOMIC DNA]</scope>
    <source>
        <strain evidence="4 5">19S00001</strain>
    </source>
</reference>
<protein>
    <submittedName>
        <fullName evidence="4">Hydrogenase expression/formation protein HypE</fullName>
    </submittedName>
</protein>
<dbReference type="Gene3D" id="3.30.1330.10">
    <property type="entry name" value="PurM-like, N-terminal domain"/>
    <property type="match status" value="1"/>
</dbReference>
<evidence type="ECO:0000259" key="3">
    <source>
        <dbReference type="Pfam" id="PF02769"/>
    </source>
</evidence>
<dbReference type="EMBL" id="CP049075">
    <property type="protein sequence ID" value="QLI05513.1"/>
    <property type="molecule type" value="Genomic_DNA"/>
</dbReference>
<dbReference type="InterPro" id="IPR010918">
    <property type="entry name" value="PurM-like_C_dom"/>
</dbReference>